<evidence type="ECO:0000313" key="1">
    <source>
        <dbReference type="EMBL" id="JAH99479.1"/>
    </source>
</evidence>
<dbReference type="AlphaFoldDB" id="A0A0E9XA44"/>
<organism evidence="1">
    <name type="scientific">Anguilla anguilla</name>
    <name type="common">European freshwater eel</name>
    <name type="synonym">Muraena anguilla</name>
    <dbReference type="NCBI Taxonomy" id="7936"/>
    <lineage>
        <taxon>Eukaryota</taxon>
        <taxon>Metazoa</taxon>
        <taxon>Chordata</taxon>
        <taxon>Craniata</taxon>
        <taxon>Vertebrata</taxon>
        <taxon>Euteleostomi</taxon>
        <taxon>Actinopterygii</taxon>
        <taxon>Neopterygii</taxon>
        <taxon>Teleostei</taxon>
        <taxon>Anguilliformes</taxon>
        <taxon>Anguillidae</taxon>
        <taxon>Anguilla</taxon>
    </lineage>
</organism>
<sequence length="64" mass="7268">MHSLLVGINVSYVGLIHVPVLIHYTRDVIDSNHFPCVIVMPWPLTGRVSVIRIVFHTSLISYQL</sequence>
<proteinExistence type="predicted"/>
<dbReference type="EMBL" id="GBXM01009098">
    <property type="protein sequence ID" value="JAH99479.1"/>
    <property type="molecule type" value="Transcribed_RNA"/>
</dbReference>
<name>A0A0E9XA44_ANGAN</name>
<reference evidence="1" key="1">
    <citation type="submission" date="2014-11" db="EMBL/GenBank/DDBJ databases">
        <authorList>
            <person name="Amaro Gonzalez C."/>
        </authorList>
    </citation>
    <scope>NUCLEOTIDE SEQUENCE</scope>
</reference>
<accession>A0A0E9XA44</accession>
<protein>
    <submittedName>
        <fullName evidence="1">Uncharacterized protein</fullName>
    </submittedName>
</protein>
<reference evidence="1" key="2">
    <citation type="journal article" date="2015" name="Fish Shellfish Immunol.">
        <title>Early steps in the European eel (Anguilla anguilla)-Vibrio vulnificus interaction in the gills: Role of the RtxA13 toxin.</title>
        <authorList>
            <person name="Callol A."/>
            <person name="Pajuelo D."/>
            <person name="Ebbesson L."/>
            <person name="Teles M."/>
            <person name="MacKenzie S."/>
            <person name="Amaro C."/>
        </authorList>
    </citation>
    <scope>NUCLEOTIDE SEQUENCE</scope>
</reference>